<dbReference type="EMBL" id="LDTE01000070">
    <property type="protein sequence ID" value="KTT98287.1"/>
    <property type="molecule type" value="Genomic_DNA"/>
</dbReference>
<dbReference type="SUPFAM" id="SSF52499">
    <property type="entry name" value="Isochorismatase-like hydrolases"/>
    <property type="match status" value="1"/>
</dbReference>
<feature type="domain" description="Isochorismatase-like" evidence="2">
    <location>
        <begin position="5"/>
        <end position="146"/>
    </location>
</feature>
<evidence type="ECO:0000313" key="6">
    <source>
        <dbReference type="Proteomes" id="UP000074072"/>
    </source>
</evidence>
<dbReference type="InterPro" id="IPR036380">
    <property type="entry name" value="Isochorismatase-like_sf"/>
</dbReference>
<protein>
    <submittedName>
        <fullName evidence="4">Isochorismatase</fullName>
    </submittedName>
</protein>
<reference evidence="5 6" key="1">
    <citation type="journal article" date="2016" name="Front. Microbiol.">
        <title>Genomic Resource of Rice Seed Associated Bacteria.</title>
        <authorList>
            <person name="Midha S."/>
            <person name="Bansal K."/>
            <person name="Sharma S."/>
            <person name="Kumar N."/>
            <person name="Patil P.P."/>
            <person name="Chaudhry V."/>
            <person name="Patil P.B."/>
        </authorList>
    </citation>
    <scope>NUCLEOTIDE SEQUENCE [LARGE SCALE GENOMIC DNA]</scope>
    <source>
        <strain evidence="3 5">NS319</strain>
        <strain evidence="4 6">SB4</strain>
    </source>
</reference>
<dbReference type="Pfam" id="PF00857">
    <property type="entry name" value="Isochorismatase"/>
    <property type="match status" value="1"/>
</dbReference>
<evidence type="ECO:0000259" key="2">
    <source>
        <dbReference type="Pfam" id="PF00857"/>
    </source>
</evidence>
<dbReference type="STRING" id="33051.SB4_11530"/>
<proteinExistence type="predicted"/>
<comment type="caution">
    <text evidence="4">The sequence shown here is derived from an EMBL/GenBank/DDBJ whole genome shotgun (WGS) entry which is preliminary data.</text>
</comment>
<sequence length="182" mass="18966">MEPQTALLIIDMQMTMQHRIEAGRPHVNASAPAAIASLATAFRDAGRPVIHVRHAEADPASPMHPESPGHAPMACAHDRPGEAVFVKTSSSAFASTGLETHLRERGITHLVVVGAVAGFCVNSTVRAASDLGFAVTVVTDAVIGFDLPSAGLDAQVIFDVTMGLLAADFAILHDSGSIIELL</sequence>
<name>A0A147ISD1_9SPHN</name>
<evidence type="ECO:0000256" key="1">
    <source>
        <dbReference type="ARBA" id="ARBA00022801"/>
    </source>
</evidence>
<dbReference type="PANTHER" id="PTHR43540">
    <property type="entry name" value="PEROXYUREIDOACRYLATE/UREIDOACRYLATE AMIDOHYDROLASE-RELATED"/>
    <property type="match status" value="1"/>
</dbReference>
<accession>A0A147ISD1</accession>
<dbReference type="Gene3D" id="3.40.50.850">
    <property type="entry name" value="Isochorismatase-like"/>
    <property type="match status" value="1"/>
</dbReference>
<dbReference type="Proteomes" id="UP000072867">
    <property type="component" value="Unassembled WGS sequence"/>
</dbReference>
<evidence type="ECO:0000313" key="3">
    <source>
        <dbReference type="EMBL" id="KTT73795.1"/>
    </source>
</evidence>
<evidence type="ECO:0000313" key="4">
    <source>
        <dbReference type="EMBL" id="KTT98287.1"/>
    </source>
</evidence>
<dbReference type="InterPro" id="IPR000868">
    <property type="entry name" value="Isochorismatase-like_dom"/>
</dbReference>
<dbReference type="GO" id="GO:0016787">
    <property type="term" value="F:hydrolase activity"/>
    <property type="evidence" value="ECO:0007669"/>
    <property type="project" value="UniProtKB-KW"/>
</dbReference>
<dbReference type="InterPro" id="IPR050272">
    <property type="entry name" value="Isochorismatase-like_hydrls"/>
</dbReference>
<evidence type="ECO:0000313" key="5">
    <source>
        <dbReference type="Proteomes" id="UP000072867"/>
    </source>
</evidence>
<dbReference type="OrthoDB" id="9807387at2"/>
<keyword evidence="1" id="KW-0378">Hydrolase</keyword>
<dbReference type="Proteomes" id="UP000074072">
    <property type="component" value="Unassembled WGS sequence"/>
</dbReference>
<dbReference type="RefSeq" id="WP_058732316.1">
    <property type="nucleotide sequence ID" value="NZ_LDTD01000015.1"/>
</dbReference>
<dbReference type="PANTHER" id="PTHR43540:SF1">
    <property type="entry name" value="ISOCHORISMATASE HYDROLASE"/>
    <property type="match status" value="1"/>
</dbReference>
<organism evidence="4 6">
    <name type="scientific">Sphingomonas sanguinis</name>
    <dbReference type="NCBI Taxonomy" id="33051"/>
    <lineage>
        <taxon>Bacteria</taxon>
        <taxon>Pseudomonadati</taxon>
        <taxon>Pseudomonadota</taxon>
        <taxon>Alphaproteobacteria</taxon>
        <taxon>Sphingomonadales</taxon>
        <taxon>Sphingomonadaceae</taxon>
        <taxon>Sphingomonas</taxon>
    </lineage>
</organism>
<dbReference type="PATRIC" id="fig|33051.3.peg.937"/>
<dbReference type="EMBL" id="LDTD01000015">
    <property type="protein sequence ID" value="KTT73795.1"/>
    <property type="molecule type" value="Genomic_DNA"/>
</dbReference>
<dbReference type="AlphaFoldDB" id="A0A147ISD1"/>
<gene>
    <name evidence="3" type="ORF">NS319_02830</name>
    <name evidence="4" type="ORF">SB4_11530</name>
</gene>